<evidence type="ECO:0000256" key="2">
    <source>
        <dbReference type="ARBA" id="ARBA00022692"/>
    </source>
</evidence>
<dbReference type="SUPFAM" id="SSF90123">
    <property type="entry name" value="ABC transporter transmembrane region"/>
    <property type="match status" value="1"/>
</dbReference>
<dbReference type="InterPro" id="IPR017871">
    <property type="entry name" value="ABC_transporter-like_CS"/>
</dbReference>
<keyword evidence="5 7" id="KW-1133">Transmembrane helix</keyword>
<dbReference type="Gene3D" id="3.40.50.300">
    <property type="entry name" value="P-loop containing nucleotide triphosphate hydrolases"/>
    <property type="match status" value="1"/>
</dbReference>
<dbReference type="EMBL" id="CP024199">
    <property type="protein sequence ID" value="AUG55230.1"/>
    <property type="molecule type" value="Genomic_DNA"/>
</dbReference>
<dbReference type="Pfam" id="PF00005">
    <property type="entry name" value="ABC_tran"/>
    <property type="match status" value="1"/>
</dbReference>
<feature type="transmembrane region" description="Helical" evidence="7">
    <location>
        <begin position="255"/>
        <end position="273"/>
    </location>
</feature>
<feature type="domain" description="ABC transmembrane type-1" evidence="9">
    <location>
        <begin position="50"/>
        <end position="312"/>
    </location>
</feature>
<dbReference type="Proteomes" id="UP000233458">
    <property type="component" value="Chromosome"/>
</dbReference>
<keyword evidence="11" id="KW-1185">Reference proteome</keyword>
<keyword evidence="4 10" id="KW-0067">ATP-binding</keyword>
<dbReference type="Gene3D" id="1.20.1560.10">
    <property type="entry name" value="ABC transporter type 1, transmembrane domain"/>
    <property type="match status" value="1"/>
</dbReference>
<dbReference type="RefSeq" id="WP_101286329.1">
    <property type="nucleotide sequence ID" value="NZ_CP024199.1"/>
</dbReference>
<evidence type="ECO:0000256" key="3">
    <source>
        <dbReference type="ARBA" id="ARBA00022741"/>
    </source>
</evidence>
<evidence type="ECO:0000259" key="8">
    <source>
        <dbReference type="PROSITE" id="PS50893"/>
    </source>
</evidence>
<dbReference type="InterPro" id="IPR003439">
    <property type="entry name" value="ABC_transporter-like_ATP-bd"/>
</dbReference>
<sequence length="578" mass="63850">MTRRRRFQFMLLFGLIFFSALAEMISIGAVVPFLGIISAPDKVFEYEIAKPIVEFFGFTKPNQLLVPLTAIFAGTAIFSGALRLALVIVQTRLSFSVGHEISVNIYQKILFQPYYIHASRNSSDVINSIYTKSSTVTSGVILPFLTLMHGVVMMLSVMASLIFINPMASISSFMGFGFIYFIIIVSTRNQLVSDSQKVADSSTEAIKVLQEGLGGIRDVLIHGSQNTYCNYYQSADFGLKRALGNTYIIGQSPRFLMEALGILLMSVLAFFLASQSDGIIGAIPVLGAIALGAQRLLPVLQQQYQAWSSLRGSQISFEDTLDLLDQKLPDYVISGGVKPIFFENEIYLDHVSFCYDKNQDWILRDIDFKIKKGSRVGFVGVTGSGKTTLIDIVMGLLVPTEGTVKVDGVAVSEEIVPAWQKHIAHVPQDIFLADTTIAENIAFGVPRDQVDLARVKDVAFHANILRTIESWRDGFHTVVGERGVKLSGGQRQRIGIARALYRQADVIIFDEATSALDSETEEAIMEAIDGLSRDLTVLMIAHRHSTLRACDEIVHIANGSIELFGDYQNFIKRNVKLS</sequence>
<dbReference type="InterPro" id="IPR011527">
    <property type="entry name" value="ABC1_TM_dom"/>
</dbReference>
<feature type="transmembrane region" description="Helical" evidence="7">
    <location>
        <begin position="140"/>
        <end position="164"/>
    </location>
</feature>
<dbReference type="InterPro" id="IPR039421">
    <property type="entry name" value="Type_1_exporter"/>
</dbReference>
<evidence type="ECO:0000313" key="11">
    <source>
        <dbReference type="Proteomes" id="UP000233458"/>
    </source>
</evidence>
<dbReference type="InterPro" id="IPR036640">
    <property type="entry name" value="ABC1_TM_sf"/>
</dbReference>
<evidence type="ECO:0000256" key="5">
    <source>
        <dbReference type="ARBA" id="ARBA00022989"/>
    </source>
</evidence>
<evidence type="ECO:0000256" key="7">
    <source>
        <dbReference type="SAM" id="Phobius"/>
    </source>
</evidence>
<accession>A0ABM6QF20</accession>
<dbReference type="GO" id="GO:0005524">
    <property type="term" value="F:ATP binding"/>
    <property type="evidence" value="ECO:0007669"/>
    <property type="project" value="UniProtKB-KW"/>
</dbReference>
<keyword evidence="2 7" id="KW-0812">Transmembrane</keyword>
<reference evidence="10 11" key="1">
    <citation type="submission" date="2017-10" db="EMBL/GenBank/DDBJ databases">
        <title>Biodiversity and function of Thalassospira species in the particle-attached aromatic-hydrocarbon-degrading consortia from the surface seawater of the China South Sea.</title>
        <authorList>
            <person name="Dong C."/>
            <person name="Liu R."/>
            <person name="Shao Z."/>
        </authorList>
    </citation>
    <scope>NUCLEOTIDE SEQUENCE [LARGE SCALE GENOMIC DNA]</scope>
    <source>
        <strain evidence="10 11">CSC3H3</strain>
    </source>
</reference>
<dbReference type="SUPFAM" id="SSF52540">
    <property type="entry name" value="P-loop containing nucleoside triphosphate hydrolases"/>
    <property type="match status" value="1"/>
</dbReference>
<keyword evidence="6 7" id="KW-0472">Membrane</keyword>
<name>A0ABM6QF20_9PROT</name>
<dbReference type="PROSITE" id="PS00211">
    <property type="entry name" value="ABC_TRANSPORTER_1"/>
    <property type="match status" value="1"/>
</dbReference>
<gene>
    <name evidence="10" type="ORF">CSC3H3_19025</name>
</gene>
<dbReference type="PROSITE" id="PS50893">
    <property type="entry name" value="ABC_TRANSPORTER_2"/>
    <property type="match status" value="1"/>
</dbReference>
<evidence type="ECO:0000256" key="4">
    <source>
        <dbReference type="ARBA" id="ARBA00022840"/>
    </source>
</evidence>
<proteinExistence type="predicted"/>
<evidence type="ECO:0000313" key="10">
    <source>
        <dbReference type="EMBL" id="AUG55230.1"/>
    </source>
</evidence>
<evidence type="ECO:0000256" key="1">
    <source>
        <dbReference type="ARBA" id="ARBA00004651"/>
    </source>
</evidence>
<dbReference type="PANTHER" id="PTHR24221:SF654">
    <property type="entry name" value="ATP-BINDING CASSETTE SUB-FAMILY B MEMBER 6"/>
    <property type="match status" value="1"/>
</dbReference>
<dbReference type="PANTHER" id="PTHR24221">
    <property type="entry name" value="ATP-BINDING CASSETTE SUB-FAMILY B"/>
    <property type="match status" value="1"/>
</dbReference>
<keyword evidence="3" id="KW-0547">Nucleotide-binding</keyword>
<feature type="transmembrane region" description="Helical" evidence="7">
    <location>
        <begin position="64"/>
        <end position="86"/>
    </location>
</feature>
<dbReference type="SMART" id="SM00382">
    <property type="entry name" value="AAA"/>
    <property type="match status" value="1"/>
</dbReference>
<feature type="domain" description="ABC transporter" evidence="8">
    <location>
        <begin position="346"/>
        <end position="577"/>
    </location>
</feature>
<dbReference type="InterPro" id="IPR027417">
    <property type="entry name" value="P-loop_NTPase"/>
</dbReference>
<feature type="transmembrane region" description="Helical" evidence="7">
    <location>
        <begin position="12"/>
        <end position="37"/>
    </location>
</feature>
<dbReference type="InterPro" id="IPR003593">
    <property type="entry name" value="AAA+_ATPase"/>
</dbReference>
<evidence type="ECO:0000256" key="6">
    <source>
        <dbReference type="ARBA" id="ARBA00023136"/>
    </source>
</evidence>
<dbReference type="Pfam" id="PF00664">
    <property type="entry name" value="ABC_membrane"/>
    <property type="match status" value="1"/>
</dbReference>
<feature type="transmembrane region" description="Helical" evidence="7">
    <location>
        <begin position="170"/>
        <end position="187"/>
    </location>
</feature>
<evidence type="ECO:0000259" key="9">
    <source>
        <dbReference type="PROSITE" id="PS50929"/>
    </source>
</evidence>
<comment type="subcellular location">
    <subcellularLocation>
        <location evidence="1">Cell membrane</location>
        <topology evidence="1">Multi-pass membrane protein</topology>
    </subcellularLocation>
</comment>
<protein>
    <submittedName>
        <fullName evidence="10">ABC transporter ATP-binding protein</fullName>
    </submittedName>
</protein>
<organism evidence="10 11">
    <name type="scientific">Thalassospira marina</name>
    <dbReference type="NCBI Taxonomy" id="2048283"/>
    <lineage>
        <taxon>Bacteria</taxon>
        <taxon>Pseudomonadati</taxon>
        <taxon>Pseudomonadota</taxon>
        <taxon>Alphaproteobacteria</taxon>
        <taxon>Rhodospirillales</taxon>
        <taxon>Thalassospiraceae</taxon>
        <taxon>Thalassospira</taxon>
    </lineage>
</organism>
<dbReference type="PROSITE" id="PS50929">
    <property type="entry name" value="ABC_TM1F"/>
    <property type="match status" value="1"/>
</dbReference>